<evidence type="ECO:0000313" key="2">
    <source>
        <dbReference type="EMBL" id="KAK7686257.1"/>
    </source>
</evidence>
<gene>
    <name evidence="2" type="ORF">QCA50_010477</name>
</gene>
<feature type="region of interest" description="Disordered" evidence="1">
    <location>
        <begin position="1"/>
        <end position="50"/>
    </location>
</feature>
<evidence type="ECO:0000313" key="3">
    <source>
        <dbReference type="Proteomes" id="UP001385951"/>
    </source>
</evidence>
<dbReference type="EMBL" id="JASBNA010000017">
    <property type="protein sequence ID" value="KAK7686257.1"/>
    <property type="molecule type" value="Genomic_DNA"/>
</dbReference>
<feature type="region of interest" description="Disordered" evidence="1">
    <location>
        <begin position="139"/>
        <end position="170"/>
    </location>
</feature>
<dbReference type="AlphaFoldDB" id="A0AAW0G1J8"/>
<name>A0AAW0G1J8_9APHY</name>
<proteinExistence type="predicted"/>
<evidence type="ECO:0000256" key="1">
    <source>
        <dbReference type="SAM" id="MobiDB-lite"/>
    </source>
</evidence>
<sequence length="382" mass="41034">MLPIPLHLISNSPRASSQALPASLQDSKPKPESKKPNGQKRKTKAKDSCSECSDGDLCRRCLIVRAVHRQGVSYGNKVPSLPKVVSSGATKSVLGKRKPGAPHDLQTRPTAILKTNHPQTNYTSHTSKTNKTNVTTLTVSSNAAESTTSNTHLNGVSSSAATASSGHSRSGSRCLEYQCHADMLAAVKHCIAMFPSGSSANVAAISPERRLTFKGYFSIIEDPKMSLKARGREMKNELKEVMRPMRVTSVSTVELSPNAEKCTQIWHCQCDHCRPPGPPVLPSVASISTFDPSAFTKLAPVKKATKQSTLGGFFKKPSTPTAADDTTSDMQEGKSGCGFLKITVQVDKSHKLCAGKIGKGIKGRKITVEFEHLEKGIALDRT</sequence>
<organism evidence="2 3">
    <name type="scientific">Cerrena zonata</name>
    <dbReference type="NCBI Taxonomy" id="2478898"/>
    <lineage>
        <taxon>Eukaryota</taxon>
        <taxon>Fungi</taxon>
        <taxon>Dikarya</taxon>
        <taxon>Basidiomycota</taxon>
        <taxon>Agaricomycotina</taxon>
        <taxon>Agaricomycetes</taxon>
        <taxon>Polyporales</taxon>
        <taxon>Cerrenaceae</taxon>
        <taxon>Cerrena</taxon>
    </lineage>
</organism>
<dbReference type="Proteomes" id="UP001385951">
    <property type="component" value="Unassembled WGS sequence"/>
</dbReference>
<keyword evidence="3" id="KW-1185">Reference proteome</keyword>
<accession>A0AAW0G1J8</accession>
<comment type="caution">
    <text evidence="2">The sequence shown here is derived from an EMBL/GenBank/DDBJ whole genome shotgun (WGS) entry which is preliminary data.</text>
</comment>
<reference evidence="2 3" key="1">
    <citation type="submission" date="2022-09" db="EMBL/GenBank/DDBJ databases">
        <authorList>
            <person name="Palmer J.M."/>
        </authorList>
    </citation>
    <scope>NUCLEOTIDE SEQUENCE [LARGE SCALE GENOMIC DNA]</scope>
    <source>
        <strain evidence="2 3">DSM 7382</strain>
    </source>
</reference>
<feature type="compositionally biased region" description="Polar residues" evidence="1">
    <location>
        <begin position="9"/>
        <end position="26"/>
    </location>
</feature>
<protein>
    <submittedName>
        <fullName evidence="2">Uncharacterized protein</fullName>
    </submittedName>
</protein>